<name>A0AAE0VVR7_9BIVA</name>
<reference evidence="2" key="2">
    <citation type="journal article" date="2021" name="Genome Biol. Evol.">
        <title>Developing a high-quality reference genome for a parasitic bivalve with doubly uniparental inheritance (Bivalvia: Unionida).</title>
        <authorList>
            <person name="Smith C.H."/>
        </authorList>
    </citation>
    <scope>NUCLEOTIDE SEQUENCE</scope>
    <source>
        <strain evidence="2">CHS0354</strain>
        <tissue evidence="2">Mantle</tissue>
    </source>
</reference>
<feature type="compositionally biased region" description="Polar residues" evidence="1">
    <location>
        <begin position="50"/>
        <end position="60"/>
    </location>
</feature>
<evidence type="ECO:0000313" key="3">
    <source>
        <dbReference type="Proteomes" id="UP001195483"/>
    </source>
</evidence>
<reference evidence="2" key="1">
    <citation type="journal article" date="2021" name="Genome Biol. Evol.">
        <title>A High-Quality Reference Genome for a Parasitic Bivalve with Doubly Uniparental Inheritance (Bivalvia: Unionida).</title>
        <authorList>
            <person name="Smith C.H."/>
        </authorList>
    </citation>
    <scope>NUCLEOTIDE SEQUENCE</scope>
    <source>
        <strain evidence="2">CHS0354</strain>
    </source>
</reference>
<feature type="region of interest" description="Disordered" evidence="1">
    <location>
        <begin position="40"/>
        <end position="60"/>
    </location>
</feature>
<gene>
    <name evidence="2" type="ORF">CHS0354_001573</name>
</gene>
<dbReference type="EMBL" id="JAEAOA010000147">
    <property type="protein sequence ID" value="KAK3592453.1"/>
    <property type="molecule type" value="Genomic_DNA"/>
</dbReference>
<keyword evidence="3" id="KW-1185">Reference proteome</keyword>
<evidence type="ECO:0000313" key="2">
    <source>
        <dbReference type="EMBL" id="KAK3592453.1"/>
    </source>
</evidence>
<protein>
    <submittedName>
        <fullName evidence="2">Uncharacterized protein</fullName>
    </submittedName>
</protein>
<evidence type="ECO:0000256" key="1">
    <source>
        <dbReference type="SAM" id="MobiDB-lite"/>
    </source>
</evidence>
<sequence>MIMCKINSHKDLALIRETNFSISIVDGIVMLSSQQENRTNTRRILPIGGNENQQRGRIME</sequence>
<organism evidence="2 3">
    <name type="scientific">Potamilus streckersoni</name>
    <dbReference type="NCBI Taxonomy" id="2493646"/>
    <lineage>
        <taxon>Eukaryota</taxon>
        <taxon>Metazoa</taxon>
        <taxon>Spiralia</taxon>
        <taxon>Lophotrochozoa</taxon>
        <taxon>Mollusca</taxon>
        <taxon>Bivalvia</taxon>
        <taxon>Autobranchia</taxon>
        <taxon>Heteroconchia</taxon>
        <taxon>Palaeoheterodonta</taxon>
        <taxon>Unionida</taxon>
        <taxon>Unionoidea</taxon>
        <taxon>Unionidae</taxon>
        <taxon>Ambleminae</taxon>
        <taxon>Lampsilini</taxon>
        <taxon>Potamilus</taxon>
    </lineage>
</organism>
<dbReference type="AlphaFoldDB" id="A0AAE0VVR7"/>
<dbReference type="Proteomes" id="UP001195483">
    <property type="component" value="Unassembled WGS sequence"/>
</dbReference>
<accession>A0AAE0VVR7</accession>
<comment type="caution">
    <text evidence="2">The sequence shown here is derived from an EMBL/GenBank/DDBJ whole genome shotgun (WGS) entry which is preliminary data.</text>
</comment>
<proteinExistence type="predicted"/>
<reference evidence="2" key="3">
    <citation type="submission" date="2023-05" db="EMBL/GenBank/DDBJ databases">
        <authorList>
            <person name="Smith C.H."/>
        </authorList>
    </citation>
    <scope>NUCLEOTIDE SEQUENCE</scope>
    <source>
        <strain evidence="2">CHS0354</strain>
        <tissue evidence="2">Mantle</tissue>
    </source>
</reference>